<name>A0A9P5Y0E4_9AGAR</name>
<keyword evidence="2" id="KW-1185">Reference proteome</keyword>
<proteinExistence type="predicted"/>
<sequence length="537" mass="59275">MTGPNVMICSKSSRTSIPTEIYLSIFDYVIPPPPIQAEHHIIHTNLCLVCRAFCQMLQPRIFRVMEFSNKKANKLIPIKGSQAFCVAVTNGVTSATSLAQHVIECTLRDWNITSSFHAGSGAPTCLWEAYSHTLTLLPNLRVLNMKDMCLDETMLRDICSLMGLQSLTLHSCIAARGVKPDFIQTLGPPDNLQHFYYKGRVILAHSIYLDILHRIINPAHLKTFHSASWNVTTAIFSDFVGCSALLELNLDQAVHGILLQKILTQSPRLVTLTLGNIVPTAALPPPLPTSCVPNLENLICPPSILSGLVPGRPLRKLIISGFSCSPRQVENDLDVGARVTQYLSLSGTDDMTILAQSSARIYTLRVPLQIFIAGVASCHFSSLVQLHLDFYHENYDFQGMTITCKKEFEVAIRAMCREIPLLSSLRTLTLSFGSRAPAFWPFLVDLVLQHRLITSSLVNPFPNVTTITFLTLIRWNKHYMKGMVNGPSEEVGPWSAEVLPGHYMVLMALGAAGCLKDAHDYGGVLRAELGAALDPCE</sequence>
<gene>
    <name evidence="1" type="ORF">BDZ94DRAFT_1325139</name>
</gene>
<accession>A0A9P5Y0E4</accession>
<evidence type="ECO:0000313" key="2">
    <source>
        <dbReference type="Proteomes" id="UP000807353"/>
    </source>
</evidence>
<comment type="caution">
    <text evidence="1">The sequence shown here is derived from an EMBL/GenBank/DDBJ whole genome shotgun (WGS) entry which is preliminary data.</text>
</comment>
<dbReference type="Gene3D" id="3.80.10.10">
    <property type="entry name" value="Ribonuclease Inhibitor"/>
    <property type="match status" value="1"/>
</dbReference>
<dbReference type="SUPFAM" id="SSF52047">
    <property type="entry name" value="RNI-like"/>
    <property type="match status" value="1"/>
</dbReference>
<protein>
    <recommendedName>
        <fullName evidence="3">F-box domain-containing protein</fullName>
    </recommendedName>
</protein>
<dbReference type="AlphaFoldDB" id="A0A9P5Y0E4"/>
<reference evidence="1" key="1">
    <citation type="submission" date="2020-11" db="EMBL/GenBank/DDBJ databases">
        <authorList>
            <consortium name="DOE Joint Genome Institute"/>
            <person name="Ahrendt S."/>
            <person name="Riley R."/>
            <person name="Andreopoulos W."/>
            <person name="Labutti K."/>
            <person name="Pangilinan J."/>
            <person name="Ruiz-Duenas F.J."/>
            <person name="Barrasa J.M."/>
            <person name="Sanchez-Garcia M."/>
            <person name="Camarero S."/>
            <person name="Miyauchi S."/>
            <person name="Serrano A."/>
            <person name="Linde D."/>
            <person name="Babiker R."/>
            <person name="Drula E."/>
            <person name="Ayuso-Fernandez I."/>
            <person name="Pacheco R."/>
            <person name="Padilla G."/>
            <person name="Ferreira P."/>
            <person name="Barriuso J."/>
            <person name="Kellner H."/>
            <person name="Castanera R."/>
            <person name="Alfaro M."/>
            <person name="Ramirez L."/>
            <person name="Pisabarro A.G."/>
            <person name="Kuo A."/>
            <person name="Tritt A."/>
            <person name="Lipzen A."/>
            <person name="He G."/>
            <person name="Yan M."/>
            <person name="Ng V."/>
            <person name="Cullen D."/>
            <person name="Martin F."/>
            <person name="Rosso M.-N."/>
            <person name="Henrissat B."/>
            <person name="Hibbett D."/>
            <person name="Martinez A.T."/>
            <person name="Grigoriev I.V."/>
        </authorList>
    </citation>
    <scope>NUCLEOTIDE SEQUENCE</scope>
    <source>
        <strain evidence="1">CBS 247.69</strain>
    </source>
</reference>
<dbReference type="Proteomes" id="UP000807353">
    <property type="component" value="Unassembled WGS sequence"/>
</dbReference>
<dbReference type="OrthoDB" id="3256662at2759"/>
<organism evidence="1 2">
    <name type="scientific">Collybia nuda</name>
    <dbReference type="NCBI Taxonomy" id="64659"/>
    <lineage>
        <taxon>Eukaryota</taxon>
        <taxon>Fungi</taxon>
        <taxon>Dikarya</taxon>
        <taxon>Basidiomycota</taxon>
        <taxon>Agaricomycotina</taxon>
        <taxon>Agaricomycetes</taxon>
        <taxon>Agaricomycetidae</taxon>
        <taxon>Agaricales</taxon>
        <taxon>Tricholomatineae</taxon>
        <taxon>Clitocybaceae</taxon>
        <taxon>Collybia</taxon>
    </lineage>
</organism>
<evidence type="ECO:0008006" key="3">
    <source>
        <dbReference type="Google" id="ProtNLM"/>
    </source>
</evidence>
<dbReference type="EMBL" id="MU150326">
    <property type="protein sequence ID" value="KAF9458996.1"/>
    <property type="molecule type" value="Genomic_DNA"/>
</dbReference>
<dbReference type="InterPro" id="IPR032675">
    <property type="entry name" value="LRR_dom_sf"/>
</dbReference>
<evidence type="ECO:0000313" key="1">
    <source>
        <dbReference type="EMBL" id="KAF9458996.1"/>
    </source>
</evidence>